<evidence type="ECO:0000313" key="1">
    <source>
        <dbReference type="EMBL" id="MFC4699464.1"/>
    </source>
</evidence>
<dbReference type="PANTHER" id="PTHR33558">
    <property type="entry name" value="GLUTAREDOXIN-LIKE PROTEIN C5ORF63 HOMOLOG"/>
    <property type="match status" value="1"/>
</dbReference>
<evidence type="ECO:0000313" key="2">
    <source>
        <dbReference type="Proteomes" id="UP001595897"/>
    </source>
</evidence>
<dbReference type="Pfam" id="PF05768">
    <property type="entry name" value="Glrx-like"/>
    <property type="match status" value="1"/>
</dbReference>
<organism evidence="1 2">
    <name type="scientific">Glaciecola siphonariae</name>
    <dbReference type="NCBI Taxonomy" id="521012"/>
    <lineage>
        <taxon>Bacteria</taxon>
        <taxon>Pseudomonadati</taxon>
        <taxon>Pseudomonadota</taxon>
        <taxon>Gammaproteobacteria</taxon>
        <taxon>Alteromonadales</taxon>
        <taxon>Alteromonadaceae</taxon>
        <taxon>Glaciecola</taxon>
    </lineage>
</organism>
<proteinExistence type="predicted"/>
<dbReference type="SUPFAM" id="SSF52833">
    <property type="entry name" value="Thioredoxin-like"/>
    <property type="match status" value="1"/>
</dbReference>
<accession>A0ABV9LTY0</accession>
<dbReference type="RefSeq" id="WP_382406210.1">
    <property type="nucleotide sequence ID" value="NZ_JBHSGU010000002.1"/>
</dbReference>
<dbReference type="InterPro" id="IPR008554">
    <property type="entry name" value="Glutaredoxin-like"/>
</dbReference>
<dbReference type="Gene3D" id="3.40.30.10">
    <property type="entry name" value="Glutaredoxin"/>
    <property type="match status" value="1"/>
</dbReference>
<dbReference type="PANTHER" id="PTHR33558:SF1">
    <property type="entry name" value="GLUTAREDOXIN-LIKE PROTEIN C5ORF63 HOMOLOG"/>
    <property type="match status" value="1"/>
</dbReference>
<reference evidence="2" key="1">
    <citation type="journal article" date="2019" name="Int. J. Syst. Evol. Microbiol.">
        <title>The Global Catalogue of Microorganisms (GCM) 10K type strain sequencing project: providing services to taxonomists for standard genome sequencing and annotation.</title>
        <authorList>
            <consortium name="The Broad Institute Genomics Platform"/>
            <consortium name="The Broad Institute Genome Sequencing Center for Infectious Disease"/>
            <person name="Wu L."/>
            <person name="Ma J."/>
        </authorList>
    </citation>
    <scope>NUCLEOTIDE SEQUENCE [LARGE SCALE GENOMIC DNA]</scope>
    <source>
        <strain evidence="2">KACC 12507</strain>
    </source>
</reference>
<dbReference type="Proteomes" id="UP001595897">
    <property type="component" value="Unassembled WGS sequence"/>
</dbReference>
<name>A0ABV9LTY0_9ALTE</name>
<comment type="caution">
    <text evidence="1">The sequence shown here is derived from an EMBL/GenBank/DDBJ whole genome shotgun (WGS) entry which is preliminary data.</text>
</comment>
<sequence>MSKSSTGLSLTLYTGPHCELCEHAQAVYEQLSPKNTVLHKVNIRDHSDLYHLYALRIPVLKRSDTGAELGWPFDIDMLEQFLA</sequence>
<protein>
    <submittedName>
        <fullName evidence="1">Glutaredoxin family protein</fullName>
    </submittedName>
</protein>
<dbReference type="InterPro" id="IPR052565">
    <property type="entry name" value="Glutaredoxin-like_YDR286C"/>
</dbReference>
<keyword evidence="2" id="KW-1185">Reference proteome</keyword>
<gene>
    <name evidence="1" type="ORF">ACFO4O_04745</name>
</gene>
<dbReference type="EMBL" id="JBHSGU010000002">
    <property type="protein sequence ID" value="MFC4699464.1"/>
    <property type="molecule type" value="Genomic_DNA"/>
</dbReference>
<dbReference type="InterPro" id="IPR036249">
    <property type="entry name" value="Thioredoxin-like_sf"/>
</dbReference>